<organism evidence="11 12">
    <name type="scientific">Pipistrellus kuhlii</name>
    <name type="common">Kuhl's pipistrelle</name>
    <dbReference type="NCBI Taxonomy" id="59472"/>
    <lineage>
        <taxon>Eukaryota</taxon>
        <taxon>Metazoa</taxon>
        <taxon>Chordata</taxon>
        <taxon>Craniata</taxon>
        <taxon>Vertebrata</taxon>
        <taxon>Euteleostomi</taxon>
        <taxon>Mammalia</taxon>
        <taxon>Eutheria</taxon>
        <taxon>Laurasiatheria</taxon>
        <taxon>Chiroptera</taxon>
        <taxon>Yangochiroptera</taxon>
        <taxon>Vespertilionidae</taxon>
        <taxon>Pipistrellus</taxon>
    </lineage>
</organism>
<dbReference type="GO" id="GO:0009986">
    <property type="term" value="C:cell surface"/>
    <property type="evidence" value="ECO:0007669"/>
    <property type="project" value="TreeGrafter"/>
</dbReference>
<feature type="transmembrane region" description="Helical" evidence="8">
    <location>
        <begin position="503"/>
        <end position="526"/>
    </location>
</feature>
<keyword evidence="3 8" id="KW-0812">Transmembrane</keyword>
<evidence type="ECO:0000313" key="12">
    <source>
        <dbReference type="Proteomes" id="UP000558488"/>
    </source>
</evidence>
<evidence type="ECO:0000256" key="1">
    <source>
        <dbReference type="ARBA" id="ARBA00004479"/>
    </source>
</evidence>
<comment type="caution">
    <text evidence="11">The sequence shown here is derived from an EMBL/GenBank/DDBJ whole genome shotgun (WGS) entry which is preliminary data.</text>
</comment>
<protein>
    <recommendedName>
        <fullName evidence="10">VWFA domain-containing protein</fullName>
    </recommendedName>
</protein>
<reference evidence="11 12" key="1">
    <citation type="journal article" date="2020" name="Nature">
        <title>Six reference-quality genomes reveal evolution of bat adaptations.</title>
        <authorList>
            <person name="Jebb D."/>
            <person name="Huang Z."/>
            <person name="Pippel M."/>
            <person name="Hughes G.M."/>
            <person name="Lavrichenko K."/>
            <person name="Devanna P."/>
            <person name="Winkler S."/>
            <person name="Jermiin L.S."/>
            <person name="Skirmuntt E.C."/>
            <person name="Katzourakis A."/>
            <person name="Burkitt-Gray L."/>
            <person name="Ray D.A."/>
            <person name="Sullivan K.A.M."/>
            <person name="Roscito J.G."/>
            <person name="Kirilenko B.M."/>
            <person name="Davalos L.M."/>
            <person name="Corthals A.P."/>
            <person name="Power M.L."/>
            <person name="Jones G."/>
            <person name="Ransome R.D."/>
            <person name="Dechmann D.K.N."/>
            <person name="Locatelli A.G."/>
            <person name="Puechmaille S.J."/>
            <person name="Fedrigo O."/>
            <person name="Jarvis E.D."/>
            <person name="Hiller M."/>
            <person name="Vernes S.C."/>
            <person name="Myers E.W."/>
            <person name="Teeling E.C."/>
        </authorList>
    </citation>
    <scope>NUCLEOTIDE SEQUENCE [LARGE SCALE GENOMIC DNA]</scope>
    <source>
        <strain evidence="11">MPipKuh1</strain>
        <tissue evidence="11">Flight muscle</tissue>
    </source>
</reference>
<dbReference type="GO" id="GO:0005886">
    <property type="term" value="C:plasma membrane"/>
    <property type="evidence" value="ECO:0007669"/>
    <property type="project" value="TreeGrafter"/>
</dbReference>
<dbReference type="SMART" id="SM00327">
    <property type="entry name" value="VWA"/>
    <property type="match status" value="1"/>
</dbReference>
<keyword evidence="6 8" id="KW-1133">Transmembrane helix</keyword>
<feature type="signal peptide" evidence="9">
    <location>
        <begin position="1"/>
        <end position="30"/>
    </location>
</feature>
<dbReference type="Pfam" id="PF00092">
    <property type="entry name" value="VWA"/>
    <property type="match status" value="1"/>
</dbReference>
<evidence type="ECO:0000256" key="4">
    <source>
        <dbReference type="ARBA" id="ARBA00022723"/>
    </source>
</evidence>
<dbReference type="InterPro" id="IPR002035">
    <property type="entry name" value="VWF_A"/>
</dbReference>
<dbReference type="PANTHER" id="PTHR16059:SF16">
    <property type="entry name" value="ANTHRAX TOXIN RECEPTOR-LIKE"/>
    <property type="match status" value="1"/>
</dbReference>
<feature type="domain" description="VWFA" evidence="10">
    <location>
        <begin position="76"/>
        <end position="244"/>
    </location>
</feature>
<sequence length="694" mass="79327">MAKQMDSNDSRVLGLMFFLLLVMPPPLVSAGSFWPNALSWRNLNHHLGQEWEGFSQRARYHRSEEESYRFCDGKFDLYFLLDTSDNMKGSWEEMYKPLEEMVKKYTNRQLRMSFISSDGQVLMNPTADRKAIQDGISRIQNIVPSGKINMENGFKKINELIQPVYKRDNKAASLIISMVGGMMPEETLHGTRRETNKARNMGAKVYSVGLQDYSRRQLTHLVDGEYQIYGRNNYNTIDDFVKSLVENSCLDVMGEDTYFVCVGENYNLGFFSPVLKEQNLKDYICRYKLDNSTVYTLKAINMTKLKLICQGHIFEKAQQVVVVDYSLDNGLTFQEKKRLKMTSRKCVNHPTKNQQVSNPTSYQANCPYNTQASNPTTYQTTCPYNPHNYNPTTYQATCPYNPTTCQATCPYKPTTYQATFPDNPQAFNPTTCQATCPYNPTTCQATCPYNPTTYQATFPDNPQAFNPTTCQVTYPDNTQVSQPVQPPALHSSPRPPPPIKTHLYLVVFIPAMFVFPLLFCCIWRLCHKKTVKEPPPVLKPEKEPCPMQICPRVIVPCCGCQVHQMRMIEDKLGFLCDFVQNYNHVPLMCCQCWDKGRCIDVTVVNPHCTPMSYGPMTCLGPSQDYFPLNSCCSWYQHSPQICSQLPSRMYPLNSLRSWCQQHSQICSQLPSRMLPLIPPTARALCRTTLSLPPP</sequence>
<evidence type="ECO:0000256" key="9">
    <source>
        <dbReference type="SAM" id="SignalP"/>
    </source>
</evidence>
<evidence type="ECO:0000256" key="6">
    <source>
        <dbReference type="ARBA" id="ARBA00022989"/>
    </source>
</evidence>
<evidence type="ECO:0000256" key="5">
    <source>
        <dbReference type="ARBA" id="ARBA00022729"/>
    </source>
</evidence>
<dbReference type="PROSITE" id="PS50234">
    <property type="entry name" value="VWFA"/>
    <property type="match status" value="1"/>
</dbReference>
<comment type="subcellular location">
    <subcellularLocation>
        <location evidence="1">Membrane</location>
        <topology evidence="1">Single-pass type I membrane protein</topology>
    </subcellularLocation>
</comment>
<evidence type="ECO:0000256" key="2">
    <source>
        <dbReference type="ARBA" id="ARBA00008095"/>
    </source>
</evidence>
<dbReference type="GO" id="GO:0046872">
    <property type="term" value="F:metal ion binding"/>
    <property type="evidence" value="ECO:0007669"/>
    <property type="project" value="UniProtKB-KW"/>
</dbReference>
<feature type="chain" id="PRO_5029791789" description="VWFA domain-containing protein" evidence="9">
    <location>
        <begin position="31"/>
        <end position="694"/>
    </location>
</feature>
<keyword evidence="4" id="KW-0479">Metal-binding</keyword>
<comment type="similarity">
    <text evidence="2">Belongs to the ATR family.</text>
</comment>
<dbReference type="InterPro" id="IPR036465">
    <property type="entry name" value="vWFA_dom_sf"/>
</dbReference>
<dbReference type="GO" id="GO:0004888">
    <property type="term" value="F:transmembrane signaling receptor activity"/>
    <property type="evidence" value="ECO:0007669"/>
    <property type="project" value="TreeGrafter"/>
</dbReference>
<accession>A0A7J7T1B3</accession>
<gene>
    <name evidence="11" type="ORF">mPipKuh1_009745</name>
</gene>
<keyword evidence="5 9" id="KW-0732">Signal</keyword>
<dbReference type="EMBL" id="JACAGB010000035">
    <property type="protein sequence ID" value="KAF6294147.1"/>
    <property type="molecule type" value="Genomic_DNA"/>
</dbReference>
<evidence type="ECO:0000259" key="10">
    <source>
        <dbReference type="PROSITE" id="PS50234"/>
    </source>
</evidence>
<evidence type="ECO:0000256" key="7">
    <source>
        <dbReference type="ARBA" id="ARBA00023136"/>
    </source>
</evidence>
<name>A0A7J7T1B3_PIPKU</name>
<dbReference type="InterPro" id="IPR008400">
    <property type="entry name" value="Anthrax_toxin_rcpt_extracel"/>
</dbReference>
<dbReference type="SUPFAM" id="SSF53300">
    <property type="entry name" value="vWA-like"/>
    <property type="match status" value="1"/>
</dbReference>
<keyword evidence="12" id="KW-1185">Reference proteome</keyword>
<dbReference type="Gene3D" id="3.40.50.410">
    <property type="entry name" value="von Willebrand factor, type A domain"/>
    <property type="match status" value="1"/>
</dbReference>
<dbReference type="AlphaFoldDB" id="A0A7J7T1B3"/>
<evidence type="ECO:0000256" key="8">
    <source>
        <dbReference type="SAM" id="Phobius"/>
    </source>
</evidence>
<evidence type="ECO:0000313" key="11">
    <source>
        <dbReference type="EMBL" id="KAF6294147.1"/>
    </source>
</evidence>
<dbReference type="Pfam" id="PF05587">
    <property type="entry name" value="Anth_Ig"/>
    <property type="match status" value="1"/>
</dbReference>
<dbReference type="Proteomes" id="UP000558488">
    <property type="component" value="Unassembled WGS sequence"/>
</dbReference>
<keyword evidence="7 8" id="KW-0472">Membrane</keyword>
<evidence type="ECO:0000256" key="3">
    <source>
        <dbReference type="ARBA" id="ARBA00022692"/>
    </source>
</evidence>
<proteinExistence type="inferred from homology"/>
<dbReference type="PANTHER" id="PTHR16059">
    <property type="entry name" value="ANTHRAX TOXIN RECEPTOR"/>
    <property type="match status" value="1"/>
</dbReference>